<comment type="caution">
    <text evidence="11">The sequence shown here is derived from an EMBL/GenBank/DDBJ whole genome shotgun (WGS) entry which is preliminary data.</text>
</comment>
<dbReference type="AlphaFoldDB" id="A0A9Q5HZW2"/>
<dbReference type="PROSITE" id="PS51910">
    <property type="entry name" value="GH18_2"/>
    <property type="match status" value="1"/>
</dbReference>
<dbReference type="EMBL" id="LNZH02000164">
    <property type="protein sequence ID" value="OCB89110.1"/>
    <property type="molecule type" value="Genomic_DNA"/>
</dbReference>
<evidence type="ECO:0000313" key="12">
    <source>
        <dbReference type="Proteomes" id="UP000757232"/>
    </source>
</evidence>
<evidence type="ECO:0000313" key="11">
    <source>
        <dbReference type="EMBL" id="OCB89110.1"/>
    </source>
</evidence>
<dbReference type="InterPro" id="IPR050314">
    <property type="entry name" value="Glycosyl_Hydrlase_18"/>
</dbReference>
<keyword evidence="3" id="KW-0146">Chitin degradation</keyword>
<dbReference type="PANTHER" id="PTHR11177">
    <property type="entry name" value="CHITINASE"/>
    <property type="match status" value="1"/>
</dbReference>
<keyword evidence="6" id="KW-0624">Polysaccharide degradation</keyword>
<dbReference type="SUPFAM" id="SSF54556">
    <property type="entry name" value="Chitinase insertion domain"/>
    <property type="match status" value="1"/>
</dbReference>
<dbReference type="Proteomes" id="UP000757232">
    <property type="component" value="Unassembled WGS sequence"/>
</dbReference>
<feature type="signal peptide" evidence="9">
    <location>
        <begin position="1"/>
        <end position="27"/>
    </location>
</feature>
<evidence type="ECO:0000256" key="9">
    <source>
        <dbReference type="SAM" id="SignalP"/>
    </source>
</evidence>
<keyword evidence="4" id="KW-0119">Carbohydrate metabolism</keyword>
<dbReference type="GO" id="GO:0005576">
    <property type="term" value="C:extracellular region"/>
    <property type="evidence" value="ECO:0007669"/>
    <property type="project" value="TreeGrafter"/>
</dbReference>
<dbReference type="InterPro" id="IPR017853">
    <property type="entry name" value="GH"/>
</dbReference>
<dbReference type="GO" id="GO:0008843">
    <property type="term" value="F:endochitinase activity"/>
    <property type="evidence" value="ECO:0007669"/>
    <property type="project" value="UniProtKB-EC"/>
</dbReference>
<dbReference type="InterPro" id="IPR001223">
    <property type="entry name" value="Glyco_hydro18_cat"/>
</dbReference>
<comment type="catalytic activity">
    <reaction evidence="1">
        <text>Random endo-hydrolysis of N-acetyl-beta-D-glucosaminide (1-&gt;4)-beta-linkages in chitin and chitodextrins.</text>
        <dbReference type="EC" id="3.2.1.14"/>
    </reaction>
</comment>
<dbReference type="SMART" id="SM00636">
    <property type="entry name" value="Glyco_18"/>
    <property type="match status" value="1"/>
</dbReference>
<dbReference type="InterPro" id="IPR001579">
    <property type="entry name" value="Glyco_hydro_18_chit_AS"/>
</dbReference>
<dbReference type="Pfam" id="PF00704">
    <property type="entry name" value="Glyco_hydro_18"/>
    <property type="match status" value="1"/>
</dbReference>
<feature type="chain" id="PRO_5040417107" evidence="9">
    <location>
        <begin position="28"/>
        <end position="476"/>
    </location>
</feature>
<dbReference type="Gene3D" id="3.10.50.10">
    <property type="match status" value="1"/>
</dbReference>
<evidence type="ECO:0000256" key="6">
    <source>
        <dbReference type="ARBA" id="ARBA00023326"/>
    </source>
</evidence>
<dbReference type="PANTHER" id="PTHR11177:SF317">
    <property type="entry name" value="CHITINASE 12-RELATED"/>
    <property type="match status" value="1"/>
</dbReference>
<dbReference type="GO" id="GO:0000272">
    <property type="term" value="P:polysaccharide catabolic process"/>
    <property type="evidence" value="ECO:0007669"/>
    <property type="project" value="UniProtKB-KW"/>
</dbReference>
<dbReference type="OrthoDB" id="73875at2759"/>
<keyword evidence="9" id="KW-0732">Signal</keyword>
<dbReference type="InterPro" id="IPR011583">
    <property type="entry name" value="Chitinase_II/V-like_cat"/>
</dbReference>
<evidence type="ECO:0000256" key="1">
    <source>
        <dbReference type="ARBA" id="ARBA00000822"/>
    </source>
</evidence>
<sequence>MLRSSILSFLSFSFFFSSSFLAGTVHAAPLCGLVSSSSSASADSAEPSSSANNGTGTNSNSSLIAATWYAGWNSDDYPLSDVSWEKYTHVIYSFAVTTSDDSHVTLESSDAQNVPTFVSLAHENDVKAILSVGGWGGSRFFSTAVGDETNRTAFIESLLSLVSQYSLDGLDFDWEYPNADGIGCNTRSSTDASNFLSFLQALRAEPSGSNLTLSAATSIKPFNGQDGSPLTDVSQFASALDFISIMNYDIWGSWSATAGPNAPLNDTCAPSTAEQQGSAVSAVDAWTTAGFPASQIVLGVASYGHSFSVSTSDALSSSSSSNSSEEGSTTQNQTQTLNLYPEFDATNQPAGDAWDSVEGETDSCGNPTTVGGIFNFWGLVENGFLTSNGTANTDGGMVYTFDECSQTPYVYNPSTQVLVSYDDATSFSAKGQYIRDSGLAGFAMWQAGGDSDDILLDSIRAASGISSDADTDTDED</sequence>
<feature type="domain" description="GH18" evidence="10">
    <location>
        <begin position="59"/>
        <end position="466"/>
    </location>
</feature>
<dbReference type="PROSITE" id="PS01095">
    <property type="entry name" value="GH18_1"/>
    <property type="match status" value="1"/>
</dbReference>
<evidence type="ECO:0000259" key="10">
    <source>
        <dbReference type="PROSITE" id="PS51910"/>
    </source>
</evidence>
<evidence type="ECO:0000256" key="5">
    <source>
        <dbReference type="ARBA" id="ARBA00023295"/>
    </source>
</evidence>
<evidence type="ECO:0000256" key="4">
    <source>
        <dbReference type="ARBA" id="ARBA00023277"/>
    </source>
</evidence>
<protein>
    <submittedName>
        <fullName evidence="11">Glycoside hydrolase</fullName>
    </submittedName>
</protein>
<keyword evidence="5 7" id="KW-0326">Glycosidase</keyword>
<evidence type="ECO:0000256" key="7">
    <source>
        <dbReference type="RuleBase" id="RU000489"/>
    </source>
</evidence>
<dbReference type="Gene3D" id="3.20.20.80">
    <property type="entry name" value="Glycosidases"/>
    <property type="match status" value="1"/>
</dbReference>
<dbReference type="InterPro" id="IPR029070">
    <property type="entry name" value="Chitinase_insertion_sf"/>
</dbReference>
<organism evidence="11 12">
    <name type="scientific">Sanghuangporus baumii</name>
    <name type="common">Phellinus baumii</name>
    <dbReference type="NCBI Taxonomy" id="108892"/>
    <lineage>
        <taxon>Eukaryota</taxon>
        <taxon>Fungi</taxon>
        <taxon>Dikarya</taxon>
        <taxon>Basidiomycota</taxon>
        <taxon>Agaricomycotina</taxon>
        <taxon>Agaricomycetes</taxon>
        <taxon>Hymenochaetales</taxon>
        <taxon>Hymenochaetaceae</taxon>
        <taxon>Sanghuangporus</taxon>
    </lineage>
</organism>
<gene>
    <name evidence="11" type="ORF">A7U60_g3709</name>
</gene>
<evidence type="ECO:0000256" key="3">
    <source>
        <dbReference type="ARBA" id="ARBA00023024"/>
    </source>
</evidence>
<keyword evidence="2 7" id="KW-0378">Hydrolase</keyword>
<evidence type="ECO:0000256" key="8">
    <source>
        <dbReference type="RuleBase" id="RU004453"/>
    </source>
</evidence>
<proteinExistence type="inferred from homology"/>
<evidence type="ECO:0000256" key="2">
    <source>
        <dbReference type="ARBA" id="ARBA00022801"/>
    </source>
</evidence>
<dbReference type="SUPFAM" id="SSF51445">
    <property type="entry name" value="(Trans)glycosidases"/>
    <property type="match status" value="1"/>
</dbReference>
<comment type="similarity">
    <text evidence="8">Belongs to the glycosyl hydrolase 18 family.</text>
</comment>
<dbReference type="GO" id="GO:0008061">
    <property type="term" value="F:chitin binding"/>
    <property type="evidence" value="ECO:0007669"/>
    <property type="project" value="InterPro"/>
</dbReference>
<reference evidence="11" key="1">
    <citation type="submission" date="2016-06" db="EMBL/GenBank/DDBJ databases">
        <title>Draft Genome sequence of the fungus Inonotus baumii.</title>
        <authorList>
            <person name="Zhu H."/>
            <person name="Lin W."/>
        </authorList>
    </citation>
    <scope>NUCLEOTIDE SEQUENCE</scope>
    <source>
        <strain evidence="11">821</strain>
    </source>
</reference>
<keyword evidence="12" id="KW-1185">Reference proteome</keyword>
<dbReference type="GO" id="GO:0006032">
    <property type="term" value="P:chitin catabolic process"/>
    <property type="evidence" value="ECO:0007669"/>
    <property type="project" value="UniProtKB-KW"/>
</dbReference>
<name>A0A9Q5HZW2_SANBA</name>
<accession>A0A9Q5HZW2</accession>